<keyword evidence="1" id="KW-0175">Coiled coil</keyword>
<accession>A0A173U042</accession>
<evidence type="ECO:0000313" key="2">
    <source>
        <dbReference type="EMBL" id="CUN08039.1"/>
    </source>
</evidence>
<proteinExistence type="predicted"/>
<name>A0A173U042_9FIRM</name>
<dbReference type="EMBL" id="CYXO01000010">
    <property type="protein sequence ID" value="CUN08039.1"/>
    <property type="molecule type" value="Genomic_DNA"/>
</dbReference>
<reference evidence="2 3" key="1">
    <citation type="submission" date="2015-09" db="EMBL/GenBank/DDBJ databases">
        <authorList>
            <consortium name="Pathogen Informatics"/>
        </authorList>
    </citation>
    <scope>NUCLEOTIDE SEQUENCE [LARGE SCALE GENOMIC DNA]</scope>
    <source>
        <strain evidence="2 3">2789STDY5834961</strain>
    </source>
</reference>
<dbReference type="Proteomes" id="UP000095597">
    <property type="component" value="Unassembled WGS sequence"/>
</dbReference>
<gene>
    <name evidence="2" type="ORF">ERS852573_01832</name>
</gene>
<evidence type="ECO:0000313" key="3">
    <source>
        <dbReference type="Proteomes" id="UP000095597"/>
    </source>
</evidence>
<dbReference type="AlphaFoldDB" id="A0A173U042"/>
<sequence>MGCTAPTVPEEELQQAVIDAMNAVLESSKDVIAILEENILEVISQDNSVEIEEINKTIAEKQKELLELVHSKKDYSKCADEMEKLRQNKQLLLVKHAQTEGTRQRINELAAYVKTQDTQITEYDDKLVREYIDQIKIYNDKFVVCFKVKMEINVLR</sequence>
<feature type="coiled-coil region" evidence="1">
    <location>
        <begin position="18"/>
        <end position="71"/>
    </location>
</feature>
<organism evidence="2 3">
    <name type="scientific">Dorea longicatena</name>
    <dbReference type="NCBI Taxonomy" id="88431"/>
    <lineage>
        <taxon>Bacteria</taxon>
        <taxon>Bacillati</taxon>
        <taxon>Bacillota</taxon>
        <taxon>Clostridia</taxon>
        <taxon>Lachnospirales</taxon>
        <taxon>Lachnospiraceae</taxon>
        <taxon>Dorea</taxon>
    </lineage>
</organism>
<evidence type="ECO:0000256" key="1">
    <source>
        <dbReference type="SAM" id="Coils"/>
    </source>
</evidence>
<protein>
    <submittedName>
        <fullName evidence="2">Uncharacterized protein</fullName>
    </submittedName>
</protein>